<dbReference type="Proteomes" id="UP001489719">
    <property type="component" value="Unassembled WGS sequence"/>
</dbReference>
<reference evidence="2" key="1">
    <citation type="journal article" date="2024" name="Front. Bioeng. Biotechnol.">
        <title>Genome-scale model development and genomic sequencing of the oleaginous clade Lipomyces.</title>
        <authorList>
            <person name="Czajka J.J."/>
            <person name="Han Y."/>
            <person name="Kim J."/>
            <person name="Mondo S.J."/>
            <person name="Hofstad B.A."/>
            <person name="Robles A."/>
            <person name="Haridas S."/>
            <person name="Riley R."/>
            <person name="LaButti K."/>
            <person name="Pangilinan J."/>
            <person name="Andreopoulos W."/>
            <person name="Lipzen A."/>
            <person name="Yan J."/>
            <person name="Wang M."/>
            <person name="Ng V."/>
            <person name="Grigoriev I.V."/>
            <person name="Spatafora J.W."/>
            <person name="Magnuson J.K."/>
            <person name="Baker S.E."/>
            <person name="Pomraning K.R."/>
        </authorList>
    </citation>
    <scope>NUCLEOTIDE SEQUENCE [LARGE SCALE GENOMIC DNA]</scope>
    <source>
        <strain evidence="2">CBS 10300</strain>
    </source>
</reference>
<protein>
    <submittedName>
        <fullName evidence="1">Uncharacterized protein</fullName>
    </submittedName>
</protein>
<gene>
    <name evidence="1" type="ORF">V1517DRAFT_341325</name>
</gene>
<accession>A0ACC3TG46</accession>
<keyword evidence="2" id="KW-1185">Reference proteome</keyword>
<proteinExistence type="predicted"/>
<evidence type="ECO:0000313" key="2">
    <source>
        <dbReference type="Proteomes" id="UP001489719"/>
    </source>
</evidence>
<evidence type="ECO:0000313" key="1">
    <source>
        <dbReference type="EMBL" id="KAK9319841.1"/>
    </source>
</evidence>
<sequence>MFNITSSCHEQYLSEKSNALNVGVTLTLSGCKHRMGADLTDDSLDEARNADHRRDELPLQFITITDLADAKRDLASRRLVRAQARKSAHRSSTNALTSVAGNSEGPVTSKFKLSSWQRRSSKKKLQEIALPAVLSDSLNHLSHETVSPRLSAELAPINVLPVPMNPMTQELLRFYHFDLHTNSFALNPQGDWFKFARTDPAALHAFLSAVAVLRNLQLGIADSMTVFYHRSEAVRFINRDLIDPARQLSDGLIATAAVLVNAEAIESDFERASIHMRGLVLMVQLRGGLESFEHSKTIQRVITWADFCFASTWCLPLSFPLLKSLSSPVLPSDPTVFQPAKEQRNLQHLDIAEPHTSVLKVLRMLRSISNAISAFPDVGGDRVAISKFYLSGGV</sequence>
<organism evidence="1 2">
    <name type="scientific">Lipomyces orientalis</name>
    <dbReference type="NCBI Taxonomy" id="1233043"/>
    <lineage>
        <taxon>Eukaryota</taxon>
        <taxon>Fungi</taxon>
        <taxon>Dikarya</taxon>
        <taxon>Ascomycota</taxon>
        <taxon>Saccharomycotina</taxon>
        <taxon>Lipomycetes</taxon>
        <taxon>Lipomycetales</taxon>
        <taxon>Lipomycetaceae</taxon>
        <taxon>Lipomyces</taxon>
    </lineage>
</organism>
<name>A0ACC3TG46_9ASCO</name>
<comment type="caution">
    <text evidence="1">The sequence shown here is derived from an EMBL/GenBank/DDBJ whole genome shotgun (WGS) entry which is preliminary data.</text>
</comment>
<dbReference type="EMBL" id="MU970158">
    <property type="protein sequence ID" value="KAK9319841.1"/>
    <property type="molecule type" value="Genomic_DNA"/>
</dbReference>